<feature type="compositionally biased region" description="Basic and acidic residues" evidence="1">
    <location>
        <begin position="230"/>
        <end position="247"/>
    </location>
</feature>
<reference evidence="4" key="1">
    <citation type="journal article" date="2015" name="Proc. Natl. Acad. Sci. U.S.A.">
        <title>Genome sequence of the Asian Tiger mosquito, Aedes albopictus, reveals insights into its biology, genetics, and evolution.</title>
        <authorList>
            <person name="Chen X.G."/>
            <person name="Jiang X."/>
            <person name="Gu J."/>
            <person name="Xu M."/>
            <person name="Wu Y."/>
            <person name="Deng Y."/>
            <person name="Zhang C."/>
            <person name="Bonizzoni M."/>
            <person name="Dermauw W."/>
            <person name="Vontas J."/>
            <person name="Armbruster P."/>
            <person name="Huang X."/>
            <person name="Yang Y."/>
            <person name="Zhang H."/>
            <person name="He W."/>
            <person name="Peng H."/>
            <person name="Liu Y."/>
            <person name="Wu K."/>
            <person name="Chen J."/>
            <person name="Lirakis M."/>
            <person name="Topalis P."/>
            <person name="Van Leeuwen T."/>
            <person name="Hall A.B."/>
            <person name="Jiang X."/>
            <person name="Thorpe C."/>
            <person name="Mueller R.L."/>
            <person name="Sun C."/>
            <person name="Waterhouse R.M."/>
            <person name="Yan G."/>
            <person name="Tu Z.J."/>
            <person name="Fang X."/>
            <person name="James A.A."/>
        </authorList>
    </citation>
    <scope>NUCLEOTIDE SEQUENCE [LARGE SCALE GENOMIC DNA]</scope>
    <source>
        <strain evidence="4">Foshan</strain>
    </source>
</reference>
<feature type="domain" description="OCIA" evidence="2">
    <location>
        <begin position="19"/>
        <end position="104"/>
    </location>
</feature>
<dbReference type="Pfam" id="PF07051">
    <property type="entry name" value="OCIA"/>
    <property type="match status" value="1"/>
</dbReference>
<dbReference type="EnsemblMetazoa" id="AALFPA23_001591.R38806">
    <property type="protein sequence ID" value="AALFPA23_001591.P38806"/>
    <property type="gene ID" value="AALFPA23_001591"/>
</dbReference>
<evidence type="ECO:0000259" key="2">
    <source>
        <dbReference type="Pfam" id="PF07051"/>
    </source>
</evidence>
<dbReference type="GeneID" id="109423373"/>
<proteinExistence type="predicted"/>
<evidence type="ECO:0000313" key="4">
    <source>
        <dbReference type="Proteomes" id="UP000069940"/>
    </source>
</evidence>
<keyword evidence="4" id="KW-1185">Reference proteome</keyword>
<sequence length="262" mass="29872">MDRAEPAPQHIEGQRNALNFQFSPEELKVLQECNREAFFQRSMPLGTVFGLGTYYAIQRGFLKPSVRFGAGPKVFVGITLGYFMGKLSYQSRCAEKIMRIPNSRLADMIRQRRQGGGTGVERLYPDQGFSAGSMLSPFGPAAPSDSVTEQHFRNRDSINIDVYTPSYSGLDESARPSLDSNRAFEEELQLPVDPPPVTKSYEELRRQNREDYARRQQAPYRPPTVLEDTPPIRRETVPPPRLEDRPPQHPQMKNKYGDVYQE</sequence>
<evidence type="ECO:0000256" key="1">
    <source>
        <dbReference type="SAM" id="MobiDB-lite"/>
    </source>
</evidence>
<dbReference type="InterPro" id="IPR009764">
    <property type="entry name" value="OCIA_dom"/>
</dbReference>
<accession>A0ABM1XPG2</accession>
<evidence type="ECO:0000313" key="3">
    <source>
        <dbReference type="EnsemblMetazoa" id="AALFPA23_001591.P38806"/>
    </source>
</evidence>
<dbReference type="RefSeq" id="XP_062705321.1">
    <property type="nucleotide sequence ID" value="XM_062849337.1"/>
</dbReference>
<protein>
    <recommendedName>
        <fullName evidence="2">OCIA domain-containing protein</fullName>
    </recommendedName>
</protein>
<dbReference type="PANTHER" id="PTHR13336:SF3">
    <property type="entry name" value="OCIA DOMAIN-CONTAINING PROTEIN 1"/>
    <property type="match status" value="1"/>
</dbReference>
<reference evidence="3" key="2">
    <citation type="submission" date="2025-05" db="UniProtKB">
        <authorList>
            <consortium name="EnsemblMetazoa"/>
        </authorList>
    </citation>
    <scope>IDENTIFICATION</scope>
    <source>
        <strain evidence="3">Foshan</strain>
    </source>
</reference>
<feature type="region of interest" description="Disordered" evidence="1">
    <location>
        <begin position="211"/>
        <end position="262"/>
    </location>
</feature>
<dbReference type="PANTHER" id="PTHR13336">
    <property type="entry name" value="OVARIAN CARCINOMA IMMUNOREACTIVE ANTIGEN"/>
    <property type="match status" value="1"/>
</dbReference>
<dbReference type="InterPro" id="IPR040187">
    <property type="entry name" value="OCAD1/2"/>
</dbReference>
<dbReference type="Proteomes" id="UP000069940">
    <property type="component" value="Unassembled WGS sequence"/>
</dbReference>
<organism evidence="3 4">
    <name type="scientific">Aedes albopictus</name>
    <name type="common">Asian tiger mosquito</name>
    <name type="synonym">Stegomyia albopicta</name>
    <dbReference type="NCBI Taxonomy" id="7160"/>
    <lineage>
        <taxon>Eukaryota</taxon>
        <taxon>Metazoa</taxon>
        <taxon>Ecdysozoa</taxon>
        <taxon>Arthropoda</taxon>
        <taxon>Hexapoda</taxon>
        <taxon>Insecta</taxon>
        <taxon>Pterygota</taxon>
        <taxon>Neoptera</taxon>
        <taxon>Endopterygota</taxon>
        <taxon>Diptera</taxon>
        <taxon>Nematocera</taxon>
        <taxon>Culicoidea</taxon>
        <taxon>Culicidae</taxon>
        <taxon>Culicinae</taxon>
        <taxon>Aedini</taxon>
        <taxon>Aedes</taxon>
        <taxon>Stegomyia</taxon>
    </lineage>
</organism>
<name>A0ABM1XPG2_AEDAL</name>